<dbReference type="eggNOG" id="ENOG502QSU3">
    <property type="taxonomic scope" value="Eukaryota"/>
</dbReference>
<proteinExistence type="predicted"/>
<name>V4KI53_EUTSA</name>
<dbReference type="PANTHER" id="PTHR11697">
    <property type="entry name" value="GENERAL TRANSCRIPTION FACTOR 2-RELATED ZINC FINGER PROTEIN"/>
    <property type="match status" value="1"/>
</dbReference>
<organism evidence="2 3">
    <name type="scientific">Eutrema salsugineum</name>
    <name type="common">Saltwater cress</name>
    <name type="synonym">Sisymbrium salsugineum</name>
    <dbReference type="NCBI Taxonomy" id="72664"/>
    <lineage>
        <taxon>Eukaryota</taxon>
        <taxon>Viridiplantae</taxon>
        <taxon>Streptophyta</taxon>
        <taxon>Embryophyta</taxon>
        <taxon>Tracheophyta</taxon>
        <taxon>Spermatophyta</taxon>
        <taxon>Magnoliopsida</taxon>
        <taxon>eudicotyledons</taxon>
        <taxon>Gunneridae</taxon>
        <taxon>Pentapetalae</taxon>
        <taxon>rosids</taxon>
        <taxon>malvids</taxon>
        <taxon>Brassicales</taxon>
        <taxon>Brassicaceae</taxon>
        <taxon>Eutremeae</taxon>
        <taxon>Eutrema</taxon>
    </lineage>
</organism>
<dbReference type="Pfam" id="PF14291">
    <property type="entry name" value="DUF4371"/>
    <property type="match status" value="1"/>
</dbReference>
<dbReference type="EMBL" id="KI517809">
    <property type="protein sequence ID" value="ESQ30894.1"/>
    <property type="molecule type" value="Genomic_DNA"/>
</dbReference>
<dbReference type="OMA" id="CIRNTID"/>
<feature type="non-terminal residue" evidence="2">
    <location>
        <position position="1"/>
    </location>
</feature>
<feature type="domain" description="TTF-type" evidence="1">
    <location>
        <begin position="63"/>
        <end position="161"/>
    </location>
</feature>
<keyword evidence="3" id="KW-1185">Reference proteome</keyword>
<protein>
    <recommendedName>
        <fullName evidence="1">TTF-type domain-containing protein</fullName>
    </recommendedName>
</protein>
<dbReference type="InterPro" id="IPR012337">
    <property type="entry name" value="RNaseH-like_sf"/>
</dbReference>
<dbReference type="KEGG" id="eus:EUTSA_v10012191mg"/>
<dbReference type="SMART" id="SM00597">
    <property type="entry name" value="ZnF_TTF"/>
    <property type="match status" value="1"/>
</dbReference>
<sequence length="526" mass="61128">YLKKFAPATSKNDLDDLPSDPADRKIILEYHQNERDEVRRRYLIKGFCQPHGHDFPKTAVGNKLGRFNPSWFDVYGRWLEYSVKKDKVFCLFCYLFSSILKFHNYALKIVDNLMTQGQSIVHAFYKHDDATKNKYIIRLNVSIDCYRYLLQEGLAFRGHDENVGSANRKNFVELLKYIVEQNKIVSKTYIVHCFAEDVTAFIIQELDHDVFCLLIDESADFSDKEQMAVVFRFVDKGGIIKERFIGLIHVQETSSLTLKCVVDSIFAKHGLSMKKLRGQGYDGASNMQGEFNGLRSLILRENGSAYYVYCFSHQLQLVVVAVAKKQFQVADFFDMELSFQRPSNTRWCSHYITLLRSVNLFLSIITVLEYVESEGTEGIKKRQAYDQDISNAMSLVKSTKQQLCKLRDNGWDSLIKKLLIMEEDFVDPKKPRKQSGKTNMHQYQVECFYTVLDMQIQDFNDRFDEIFARVMVETKKYILHPLVYRLLKLALTLSAASASVERCFSVMKIVKTTLRNRMNDQLLTII</sequence>
<dbReference type="InterPro" id="IPR006580">
    <property type="entry name" value="Znf_TTF"/>
</dbReference>
<gene>
    <name evidence="2" type="ORF">EUTSA_v10012191mg</name>
</gene>
<dbReference type="STRING" id="72664.V4KI53"/>
<dbReference type="InterPro" id="IPR055298">
    <property type="entry name" value="AtLOH3-like"/>
</dbReference>
<evidence type="ECO:0000313" key="3">
    <source>
        <dbReference type="Proteomes" id="UP000030689"/>
    </source>
</evidence>
<accession>V4KI53</accession>
<dbReference type="AlphaFoldDB" id="V4KI53"/>
<evidence type="ECO:0000259" key="1">
    <source>
        <dbReference type="SMART" id="SM00597"/>
    </source>
</evidence>
<dbReference type="InterPro" id="IPR025398">
    <property type="entry name" value="DUF4371"/>
</dbReference>
<dbReference type="PANTHER" id="PTHR11697:SF230">
    <property type="entry name" value="ZINC FINGER, MYM DOMAIN CONTAINING 1"/>
    <property type="match status" value="1"/>
</dbReference>
<reference evidence="2 3" key="1">
    <citation type="journal article" date="2013" name="Front. Plant Sci.">
        <title>The Reference Genome of the Halophytic Plant Eutrema salsugineum.</title>
        <authorList>
            <person name="Yang R."/>
            <person name="Jarvis D.E."/>
            <person name="Chen H."/>
            <person name="Beilstein M.A."/>
            <person name="Grimwood J."/>
            <person name="Jenkins J."/>
            <person name="Shu S."/>
            <person name="Prochnik S."/>
            <person name="Xin M."/>
            <person name="Ma C."/>
            <person name="Schmutz J."/>
            <person name="Wing R.A."/>
            <person name="Mitchell-Olds T."/>
            <person name="Schumaker K.S."/>
            <person name="Wang X."/>
        </authorList>
    </citation>
    <scope>NUCLEOTIDE SEQUENCE [LARGE SCALE GENOMIC DNA]</scope>
</reference>
<dbReference type="Gramene" id="ESQ30894">
    <property type="protein sequence ID" value="ESQ30894"/>
    <property type="gene ID" value="EUTSA_v10012191mg"/>
</dbReference>
<evidence type="ECO:0000313" key="2">
    <source>
        <dbReference type="EMBL" id="ESQ30894.1"/>
    </source>
</evidence>
<dbReference type="Proteomes" id="UP000030689">
    <property type="component" value="Unassembled WGS sequence"/>
</dbReference>
<dbReference type="SUPFAM" id="SSF53098">
    <property type="entry name" value="Ribonuclease H-like"/>
    <property type="match status" value="1"/>
</dbReference>